<dbReference type="OMA" id="HEKYAWA"/>
<protein>
    <submittedName>
        <fullName evidence="2">Uncharacterized protein</fullName>
    </submittedName>
</protein>
<keyword evidence="3" id="KW-1185">Reference proteome</keyword>
<organism evidence="2 3">
    <name type="scientific">Armillaria ostoyae</name>
    <name type="common">Armillaria root rot fungus</name>
    <dbReference type="NCBI Taxonomy" id="47428"/>
    <lineage>
        <taxon>Eukaryota</taxon>
        <taxon>Fungi</taxon>
        <taxon>Dikarya</taxon>
        <taxon>Basidiomycota</taxon>
        <taxon>Agaricomycotina</taxon>
        <taxon>Agaricomycetes</taxon>
        <taxon>Agaricomycetidae</taxon>
        <taxon>Agaricales</taxon>
        <taxon>Marasmiineae</taxon>
        <taxon>Physalacriaceae</taxon>
        <taxon>Armillaria</taxon>
    </lineage>
</organism>
<proteinExistence type="predicted"/>
<evidence type="ECO:0000256" key="1">
    <source>
        <dbReference type="SAM" id="Phobius"/>
    </source>
</evidence>
<dbReference type="Proteomes" id="UP000219338">
    <property type="component" value="Unassembled WGS sequence"/>
</dbReference>
<evidence type="ECO:0000313" key="2">
    <source>
        <dbReference type="EMBL" id="SJK98886.1"/>
    </source>
</evidence>
<keyword evidence="1" id="KW-1133">Transmembrane helix</keyword>
<feature type="transmembrane region" description="Helical" evidence="1">
    <location>
        <begin position="20"/>
        <end position="44"/>
    </location>
</feature>
<dbReference type="EMBL" id="FUEG01000001">
    <property type="protein sequence ID" value="SJK98886.1"/>
    <property type="molecule type" value="Genomic_DNA"/>
</dbReference>
<name>A0A284QQZ9_ARMOS</name>
<evidence type="ECO:0000313" key="3">
    <source>
        <dbReference type="Proteomes" id="UP000219338"/>
    </source>
</evidence>
<reference evidence="3" key="1">
    <citation type="journal article" date="2017" name="Nat. Ecol. Evol.">
        <title>Genome expansion and lineage-specific genetic innovations in the forest pathogenic fungi Armillaria.</title>
        <authorList>
            <person name="Sipos G."/>
            <person name="Prasanna A.N."/>
            <person name="Walter M.C."/>
            <person name="O'Connor E."/>
            <person name="Balint B."/>
            <person name="Krizsan K."/>
            <person name="Kiss B."/>
            <person name="Hess J."/>
            <person name="Varga T."/>
            <person name="Slot J."/>
            <person name="Riley R."/>
            <person name="Boka B."/>
            <person name="Rigling D."/>
            <person name="Barry K."/>
            <person name="Lee J."/>
            <person name="Mihaltcheva S."/>
            <person name="LaButti K."/>
            <person name="Lipzen A."/>
            <person name="Waldron R."/>
            <person name="Moloney N.M."/>
            <person name="Sperisen C."/>
            <person name="Kredics L."/>
            <person name="Vagvoelgyi C."/>
            <person name="Patrignani A."/>
            <person name="Fitzpatrick D."/>
            <person name="Nagy I."/>
            <person name="Doyle S."/>
            <person name="Anderson J.B."/>
            <person name="Grigoriev I.V."/>
            <person name="Gueldener U."/>
            <person name="Muensterkoetter M."/>
            <person name="Nagy L.G."/>
        </authorList>
    </citation>
    <scope>NUCLEOTIDE SEQUENCE [LARGE SCALE GENOMIC DNA]</scope>
    <source>
        <strain evidence="3">C18/9</strain>
    </source>
</reference>
<keyword evidence="1" id="KW-0812">Transmembrane</keyword>
<dbReference type="AlphaFoldDB" id="A0A284QQZ9"/>
<keyword evidence="1" id="KW-0472">Membrane</keyword>
<sequence>MAQNEQNSSNSSKWKDVATTIATSTSSGTAANTVALVVVLWHLLPKILSPLRPSSVIDLLEDAIKEVADMYDEHKRILGDCASFETDFNRLELATLELKEKHIQDSLNVSWVNLPSRLSHEKYAWATARAHRRKVDGLKSWLVLAIIKAKKGPLQTVLGAASDQRNDQATRLTDDASAV</sequence>
<accession>A0A284QQZ9</accession>
<dbReference type="OrthoDB" id="2937830at2759"/>
<gene>
    <name evidence="2" type="ORF">ARMOST_02160</name>
</gene>